<organism evidence="2 3">
    <name type="scientific">Lactuca sativa</name>
    <name type="common">Garden lettuce</name>
    <dbReference type="NCBI Taxonomy" id="4236"/>
    <lineage>
        <taxon>Eukaryota</taxon>
        <taxon>Viridiplantae</taxon>
        <taxon>Streptophyta</taxon>
        <taxon>Embryophyta</taxon>
        <taxon>Tracheophyta</taxon>
        <taxon>Spermatophyta</taxon>
        <taxon>Magnoliopsida</taxon>
        <taxon>eudicotyledons</taxon>
        <taxon>Gunneridae</taxon>
        <taxon>Pentapetalae</taxon>
        <taxon>asterids</taxon>
        <taxon>campanulids</taxon>
        <taxon>Asterales</taxon>
        <taxon>Asteraceae</taxon>
        <taxon>Cichorioideae</taxon>
        <taxon>Cichorieae</taxon>
        <taxon>Lactucinae</taxon>
        <taxon>Lactuca</taxon>
    </lineage>
</organism>
<keyword evidence="3" id="KW-1185">Reference proteome</keyword>
<gene>
    <name evidence="2" type="ORF">LSAT_V11C200063680</name>
</gene>
<reference evidence="2 3" key="1">
    <citation type="journal article" date="2017" name="Nat. Commun.">
        <title>Genome assembly with in vitro proximity ligation data and whole-genome triplication in lettuce.</title>
        <authorList>
            <person name="Reyes-Chin-Wo S."/>
            <person name="Wang Z."/>
            <person name="Yang X."/>
            <person name="Kozik A."/>
            <person name="Arikit S."/>
            <person name="Song C."/>
            <person name="Xia L."/>
            <person name="Froenicke L."/>
            <person name="Lavelle D.O."/>
            <person name="Truco M.J."/>
            <person name="Xia R."/>
            <person name="Zhu S."/>
            <person name="Xu C."/>
            <person name="Xu H."/>
            <person name="Xu X."/>
            <person name="Cox K."/>
            <person name="Korf I."/>
            <person name="Meyers B.C."/>
            <person name="Michelmore R.W."/>
        </authorList>
    </citation>
    <scope>NUCLEOTIDE SEQUENCE [LARGE SCALE GENOMIC DNA]</scope>
    <source>
        <strain evidence="3">cv. Salinas</strain>
        <tissue evidence="2">Seedlings</tissue>
    </source>
</reference>
<feature type="region of interest" description="Disordered" evidence="1">
    <location>
        <begin position="1"/>
        <end position="85"/>
    </location>
</feature>
<evidence type="ECO:0000256" key="1">
    <source>
        <dbReference type="SAM" id="MobiDB-lite"/>
    </source>
</evidence>
<dbReference type="Proteomes" id="UP000235145">
    <property type="component" value="Unassembled WGS sequence"/>
</dbReference>
<name>A0A9R1WCT2_LACSA</name>
<evidence type="ECO:0000313" key="2">
    <source>
        <dbReference type="EMBL" id="KAJ0220467.1"/>
    </source>
</evidence>
<dbReference type="EMBL" id="NBSK02000002">
    <property type="protein sequence ID" value="KAJ0220467.1"/>
    <property type="molecule type" value="Genomic_DNA"/>
</dbReference>
<dbReference type="AlphaFoldDB" id="A0A9R1WCT2"/>
<feature type="compositionally biased region" description="Basic and acidic residues" evidence="1">
    <location>
        <begin position="46"/>
        <end position="72"/>
    </location>
</feature>
<accession>A0A9R1WCT2</accession>
<evidence type="ECO:0000313" key="3">
    <source>
        <dbReference type="Proteomes" id="UP000235145"/>
    </source>
</evidence>
<protein>
    <submittedName>
        <fullName evidence="2">Uncharacterized protein</fullName>
    </submittedName>
</protein>
<comment type="caution">
    <text evidence="2">The sequence shown here is derived from an EMBL/GenBank/DDBJ whole genome shotgun (WGS) entry which is preliminary data.</text>
</comment>
<sequence>MVVNPPLMEIRHAGRPKNTNRIPSQGEEPKIRRCSRCHSTTHNGRTCKEIVPKKQSKSEKRTGAREWDKSDGRGTNASDRNPMAA</sequence>
<proteinExistence type="predicted"/>